<dbReference type="InterPro" id="IPR001810">
    <property type="entry name" value="F-box_dom"/>
</dbReference>
<sequence>MRGLISSSAQEIEGNDELLTQILVHLPRRDLITFKLVCKQWRYLISAPDFRRYHATVKRRVSGLFLYHFTNPINYGFKFFSFNTSSSSSRLPEISDLHSWQILQSCNGLMLVRKSKDMFIYNPTTGDRKILPSPFPSFHETRFMHYSLAFDPLRFFGYKLIYILHGGYSKEDCYQTMIYSSEFGVWNLCGSSFWTPLEMMDFEHGTYFKDSVYWIGNRSKTMLRFDLKEECVKDDMPPLPAEPHHYYEYCLAPACGYMNLVGFGDSELCVSVFRLKEDYSSRWVLMHSVELQFTPLVIRKNGSIRRAYSIIYLIEDDEDEMALLVQTQDKVSALRLKNNTYHHVFDLPKVRATYLHYSFPRRVMGWYRAFEYIESLACV</sequence>
<dbReference type="PANTHER" id="PTHR31672:SF13">
    <property type="entry name" value="F-BOX PROTEIN CPR30-LIKE"/>
    <property type="match status" value="1"/>
</dbReference>
<gene>
    <name evidence="3" type="primary">LOC107495452</name>
</gene>
<evidence type="ECO:0000259" key="1">
    <source>
        <dbReference type="SMART" id="SM00256"/>
    </source>
</evidence>
<dbReference type="Pfam" id="PF00646">
    <property type="entry name" value="F-box"/>
    <property type="match status" value="1"/>
</dbReference>
<dbReference type="InterPro" id="IPR036047">
    <property type="entry name" value="F-box-like_dom_sf"/>
</dbReference>
<dbReference type="NCBIfam" id="TIGR01640">
    <property type="entry name" value="F_box_assoc_1"/>
    <property type="match status" value="1"/>
</dbReference>
<organism evidence="2 3">
    <name type="scientific">Arachis duranensis</name>
    <name type="common">Wild peanut</name>
    <dbReference type="NCBI Taxonomy" id="130453"/>
    <lineage>
        <taxon>Eukaryota</taxon>
        <taxon>Viridiplantae</taxon>
        <taxon>Streptophyta</taxon>
        <taxon>Embryophyta</taxon>
        <taxon>Tracheophyta</taxon>
        <taxon>Spermatophyta</taxon>
        <taxon>Magnoliopsida</taxon>
        <taxon>eudicotyledons</taxon>
        <taxon>Gunneridae</taxon>
        <taxon>Pentapetalae</taxon>
        <taxon>rosids</taxon>
        <taxon>fabids</taxon>
        <taxon>Fabales</taxon>
        <taxon>Fabaceae</taxon>
        <taxon>Papilionoideae</taxon>
        <taxon>50 kb inversion clade</taxon>
        <taxon>dalbergioids sensu lato</taxon>
        <taxon>Dalbergieae</taxon>
        <taxon>Pterocarpus clade</taxon>
        <taxon>Arachis</taxon>
    </lineage>
</organism>
<dbReference type="Pfam" id="PF24750">
    <property type="entry name" value="b-prop_At3g26010-like"/>
    <property type="match status" value="1"/>
</dbReference>
<dbReference type="SMART" id="SM00256">
    <property type="entry name" value="FBOX"/>
    <property type="match status" value="1"/>
</dbReference>
<dbReference type="InterPro" id="IPR050796">
    <property type="entry name" value="SCF_F-box_component"/>
</dbReference>
<accession>A0A6P4DWP3</accession>
<feature type="domain" description="F-box" evidence="1">
    <location>
        <begin position="14"/>
        <end position="54"/>
    </location>
</feature>
<name>A0A6P4DWP3_ARADU</name>
<proteinExistence type="predicted"/>
<dbReference type="KEGG" id="adu:107495452"/>
<dbReference type="PANTHER" id="PTHR31672">
    <property type="entry name" value="BNACNNG10540D PROTEIN"/>
    <property type="match status" value="1"/>
</dbReference>
<dbReference type="GeneID" id="107495452"/>
<dbReference type="InterPro" id="IPR017451">
    <property type="entry name" value="F-box-assoc_interact_dom"/>
</dbReference>
<protein>
    <submittedName>
        <fullName evidence="3">F-box/kelch-repeat protein At3g23880-like</fullName>
    </submittedName>
</protein>
<evidence type="ECO:0000313" key="3">
    <source>
        <dbReference type="RefSeq" id="XP_015972087.1"/>
    </source>
</evidence>
<reference evidence="2" key="1">
    <citation type="journal article" date="2016" name="Nat. Genet.">
        <title>The genome sequences of Arachis duranensis and Arachis ipaensis, the diploid ancestors of cultivated peanut.</title>
        <authorList>
            <person name="Bertioli D.J."/>
            <person name="Cannon S.B."/>
            <person name="Froenicke L."/>
            <person name="Huang G."/>
            <person name="Farmer A.D."/>
            <person name="Cannon E.K."/>
            <person name="Liu X."/>
            <person name="Gao D."/>
            <person name="Clevenger J."/>
            <person name="Dash S."/>
            <person name="Ren L."/>
            <person name="Moretzsohn M.C."/>
            <person name="Shirasawa K."/>
            <person name="Huang W."/>
            <person name="Vidigal B."/>
            <person name="Abernathy B."/>
            <person name="Chu Y."/>
            <person name="Niederhuth C.E."/>
            <person name="Umale P."/>
            <person name="Araujo A.C."/>
            <person name="Kozik A."/>
            <person name="Kim K.D."/>
            <person name="Burow M.D."/>
            <person name="Varshney R.K."/>
            <person name="Wang X."/>
            <person name="Zhang X."/>
            <person name="Barkley N."/>
            <person name="Guimaraes P.M."/>
            <person name="Isobe S."/>
            <person name="Guo B."/>
            <person name="Liao B."/>
            <person name="Stalker H.T."/>
            <person name="Schmitz R.J."/>
            <person name="Scheffler B.E."/>
            <person name="Leal-Bertioli S.C."/>
            <person name="Xun X."/>
            <person name="Jackson S.A."/>
            <person name="Michelmore R."/>
            <person name="Ozias-Akins P."/>
        </authorList>
    </citation>
    <scope>NUCLEOTIDE SEQUENCE [LARGE SCALE GENOMIC DNA]</scope>
    <source>
        <strain evidence="2">cv. V14167</strain>
    </source>
</reference>
<dbReference type="AlphaFoldDB" id="A0A6P4DWP3"/>
<keyword evidence="2" id="KW-1185">Reference proteome</keyword>
<dbReference type="Proteomes" id="UP000515211">
    <property type="component" value="Chromosome 6"/>
</dbReference>
<evidence type="ECO:0000313" key="2">
    <source>
        <dbReference type="Proteomes" id="UP000515211"/>
    </source>
</evidence>
<dbReference type="Gene3D" id="1.20.1280.50">
    <property type="match status" value="1"/>
</dbReference>
<reference evidence="3" key="2">
    <citation type="submission" date="2025-08" db="UniProtKB">
        <authorList>
            <consortium name="RefSeq"/>
        </authorList>
    </citation>
    <scope>IDENTIFICATION</scope>
    <source>
        <tissue evidence="3">Whole plant</tissue>
    </source>
</reference>
<dbReference type="InterPro" id="IPR056592">
    <property type="entry name" value="Beta-prop_At3g26010-like"/>
</dbReference>
<dbReference type="SUPFAM" id="SSF81383">
    <property type="entry name" value="F-box domain"/>
    <property type="match status" value="1"/>
</dbReference>
<dbReference type="RefSeq" id="XP_015972087.1">
    <property type="nucleotide sequence ID" value="XM_016116601.1"/>
</dbReference>